<dbReference type="KEGG" id="eff:skT53_12230"/>
<dbReference type="GO" id="GO:0016491">
    <property type="term" value="F:oxidoreductase activity"/>
    <property type="evidence" value="ECO:0007669"/>
    <property type="project" value="InterPro"/>
</dbReference>
<dbReference type="Gene3D" id="3.40.109.10">
    <property type="entry name" value="NADH Oxidase"/>
    <property type="match status" value="1"/>
</dbReference>
<dbReference type="InterPro" id="IPR050461">
    <property type="entry name" value="Nitroreductase_HadB/RutE"/>
</dbReference>
<reference evidence="2 3" key="1">
    <citation type="submission" date="2020-08" db="EMBL/GenBank/DDBJ databases">
        <title>Complete Genome Sequence of Effusibacillus dendaii Strain skT53, Isolated from Farmland soil.</title>
        <authorList>
            <person name="Konishi T."/>
            <person name="Kawasaki H."/>
        </authorList>
    </citation>
    <scope>NUCLEOTIDE SEQUENCE [LARGE SCALE GENOMIC DNA]</scope>
    <source>
        <strain evidence="3">skT53</strain>
    </source>
</reference>
<accession>A0A7I8D7W9</accession>
<name>A0A7I8D7W9_9BACL</name>
<dbReference type="Proteomes" id="UP000593802">
    <property type="component" value="Chromosome"/>
</dbReference>
<feature type="domain" description="Nitroreductase" evidence="1">
    <location>
        <begin position="1"/>
        <end position="41"/>
    </location>
</feature>
<evidence type="ECO:0000313" key="3">
    <source>
        <dbReference type="Proteomes" id="UP000593802"/>
    </source>
</evidence>
<evidence type="ECO:0000259" key="1">
    <source>
        <dbReference type="Pfam" id="PF00881"/>
    </source>
</evidence>
<dbReference type="Pfam" id="PF00881">
    <property type="entry name" value="Nitroreductase"/>
    <property type="match status" value="1"/>
</dbReference>
<dbReference type="EMBL" id="AP023366">
    <property type="protein sequence ID" value="BCJ86238.1"/>
    <property type="molecule type" value="Genomic_DNA"/>
</dbReference>
<sequence>MLAAKDLGYGTCPMIGFDPEAVRKEFNIPEQYIPVMIITIGPAKEESNPRKMRYSVSEVTTYNGF</sequence>
<evidence type="ECO:0000313" key="2">
    <source>
        <dbReference type="EMBL" id="BCJ86238.1"/>
    </source>
</evidence>
<keyword evidence="3" id="KW-1185">Reference proteome</keyword>
<proteinExistence type="predicted"/>
<dbReference type="PANTHER" id="PTHR43543:SF1">
    <property type="entry name" value="MALONIC SEMIALDEHYDE REDUCTASE RUTE-RELATED"/>
    <property type="match status" value="1"/>
</dbReference>
<dbReference type="InterPro" id="IPR000415">
    <property type="entry name" value="Nitroreductase-like"/>
</dbReference>
<organism evidence="2 3">
    <name type="scientific">Effusibacillus dendaii</name>
    <dbReference type="NCBI Taxonomy" id="2743772"/>
    <lineage>
        <taxon>Bacteria</taxon>
        <taxon>Bacillati</taxon>
        <taxon>Bacillota</taxon>
        <taxon>Bacilli</taxon>
        <taxon>Bacillales</taxon>
        <taxon>Alicyclobacillaceae</taxon>
        <taxon>Effusibacillus</taxon>
    </lineage>
</organism>
<dbReference type="AlphaFoldDB" id="A0A7I8D7W9"/>
<dbReference type="SUPFAM" id="SSF55469">
    <property type="entry name" value="FMN-dependent nitroreductase-like"/>
    <property type="match status" value="1"/>
</dbReference>
<protein>
    <recommendedName>
        <fullName evidence="1">Nitroreductase domain-containing protein</fullName>
    </recommendedName>
</protein>
<dbReference type="InterPro" id="IPR029479">
    <property type="entry name" value="Nitroreductase"/>
</dbReference>
<dbReference type="PANTHER" id="PTHR43543">
    <property type="entry name" value="MALONIC SEMIALDEHYDE REDUCTASE RUTE-RELATED"/>
    <property type="match status" value="1"/>
</dbReference>
<gene>
    <name evidence="2" type="ORF">skT53_12230</name>
</gene>